<dbReference type="Gene3D" id="3.80.10.10">
    <property type="entry name" value="Ribonuclease Inhibitor"/>
    <property type="match status" value="2"/>
</dbReference>
<name>A0A167NC25_PHYB8</name>
<dbReference type="InterPro" id="IPR032675">
    <property type="entry name" value="LRR_dom_sf"/>
</dbReference>
<evidence type="ECO:0000256" key="3">
    <source>
        <dbReference type="ARBA" id="ARBA00022614"/>
    </source>
</evidence>
<dbReference type="PANTHER" id="PTHR15454:SF69">
    <property type="entry name" value="SERINE_THREONINE-PROTEIN KINASE 11-INTERACTING PROTEIN"/>
    <property type="match status" value="1"/>
</dbReference>
<evidence type="ECO:0000256" key="4">
    <source>
        <dbReference type="ARBA" id="ARBA00022737"/>
    </source>
</evidence>
<dbReference type="GeneID" id="28999277"/>
<dbReference type="FunCoup" id="A0A167NC25">
    <property type="interactions" value="379"/>
</dbReference>
<keyword evidence="7" id="KW-1185">Reference proteome</keyword>
<dbReference type="InParanoid" id="A0A167NC25"/>
<dbReference type="SUPFAM" id="SSF52075">
    <property type="entry name" value="Outer arm dynein light chain 1"/>
    <property type="match status" value="1"/>
</dbReference>
<dbReference type="Pfam" id="PF13855">
    <property type="entry name" value="LRR_8"/>
    <property type="match status" value="1"/>
</dbReference>
<keyword evidence="4" id="KW-0677">Repeat</keyword>
<feature type="compositionally biased region" description="Basic and acidic residues" evidence="5">
    <location>
        <begin position="457"/>
        <end position="467"/>
    </location>
</feature>
<evidence type="ECO:0000256" key="1">
    <source>
        <dbReference type="ARBA" id="ARBA00004496"/>
    </source>
</evidence>
<keyword evidence="2" id="KW-0963">Cytoplasm</keyword>
<evidence type="ECO:0000256" key="2">
    <source>
        <dbReference type="ARBA" id="ARBA00022490"/>
    </source>
</evidence>
<dbReference type="EMBL" id="KV440977">
    <property type="protein sequence ID" value="OAD75634.1"/>
    <property type="molecule type" value="Genomic_DNA"/>
</dbReference>
<evidence type="ECO:0000313" key="6">
    <source>
        <dbReference type="EMBL" id="OAD75634.1"/>
    </source>
</evidence>
<reference evidence="7" key="1">
    <citation type="submission" date="2015-06" db="EMBL/GenBank/DDBJ databases">
        <title>Expansion of signal transduction pathways in fungi by whole-genome duplication.</title>
        <authorList>
            <consortium name="DOE Joint Genome Institute"/>
            <person name="Corrochano L.M."/>
            <person name="Kuo A."/>
            <person name="Marcet-Houben M."/>
            <person name="Polaino S."/>
            <person name="Salamov A."/>
            <person name="Villalobos J.M."/>
            <person name="Alvarez M.I."/>
            <person name="Avalos J."/>
            <person name="Benito E.P."/>
            <person name="Benoit I."/>
            <person name="Burger G."/>
            <person name="Camino L.P."/>
            <person name="Canovas D."/>
            <person name="Cerda-Olmedo E."/>
            <person name="Cheng J.-F."/>
            <person name="Dominguez A."/>
            <person name="Elias M."/>
            <person name="Eslava A.P."/>
            <person name="Glaser F."/>
            <person name="Grimwood J."/>
            <person name="Gutierrez G."/>
            <person name="Heitman J."/>
            <person name="Henrissat B."/>
            <person name="Iturriaga E.A."/>
            <person name="Lang B.F."/>
            <person name="Lavin J.L."/>
            <person name="Lee S."/>
            <person name="Li W."/>
            <person name="Lindquist E."/>
            <person name="Lopez-Garcia S."/>
            <person name="Luque E.M."/>
            <person name="Marcos A.T."/>
            <person name="Martin J."/>
            <person name="McCluskey K."/>
            <person name="Medina H.R."/>
            <person name="Miralles-Duran A."/>
            <person name="Miyazaki A."/>
            <person name="Munoz-Torres E."/>
            <person name="Oguiza J.A."/>
            <person name="Ohm R."/>
            <person name="Olmedo M."/>
            <person name="Orejas M."/>
            <person name="Ortiz-Castellanos L."/>
            <person name="Pisabarro A.G."/>
            <person name="Rodriguez-Romero J."/>
            <person name="Ruiz-Herrera J."/>
            <person name="Ruiz-Vazquez R."/>
            <person name="Sanz C."/>
            <person name="Schackwitz W."/>
            <person name="Schmutz J."/>
            <person name="Shahriari M."/>
            <person name="Shelest E."/>
            <person name="Silva-Franco F."/>
            <person name="Soanes D."/>
            <person name="Syed K."/>
            <person name="Tagua V.G."/>
            <person name="Talbot N.J."/>
            <person name="Thon M."/>
            <person name="De vries R.P."/>
            <person name="Wiebenga A."/>
            <person name="Yadav J.S."/>
            <person name="Braun E.L."/>
            <person name="Baker S."/>
            <person name="Garre V."/>
            <person name="Horwitz B."/>
            <person name="Torres-Martinez S."/>
            <person name="Idnurm A."/>
            <person name="Herrera-Estrella A."/>
            <person name="Gabaldon T."/>
            <person name="Grigoriev I.V."/>
        </authorList>
    </citation>
    <scope>NUCLEOTIDE SEQUENCE [LARGE SCALE GENOMIC DNA]</scope>
    <source>
        <strain evidence="7">NRRL 1555(-)</strain>
    </source>
</reference>
<feature type="compositionally biased region" description="Basic residues" evidence="5">
    <location>
        <begin position="560"/>
        <end position="573"/>
    </location>
</feature>
<dbReference type="OrthoDB" id="676979at2759"/>
<feature type="region of interest" description="Disordered" evidence="5">
    <location>
        <begin position="457"/>
        <end position="603"/>
    </location>
</feature>
<evidence type="ECO:0008006" key="8">
    <source>
        <dbReference type="Google" id="ProtNLM"/>
    </source>
</evidence>
<evidence type="ECO:0000313" key="7">
    <source>
        <dbReference type="Proteomes" id="UP000077315"/>
    </source>
</evidence>
<sequence length="642" mass="71107">MSIIPGEQFIRTLTHYLDSNQGRLLSSSSSPTSSFYGEDGMKGIMSGIMNSSNNLLRRTSMPAQKQGALGGLVPYMSLLSAATTASASTGWAATTSYMPKRPCLTLDIHHLYFLLVQFEHSGLDIGDPALLGPLPDGGTVETETSATMGEAPSIMSVNSIASTLSTLSLSTHWNFWRQQPQQDKPIHMDIEHIYNYFANITALRLHMSVVVDPHTGMTRSGQRTIAGYETPLPQDGSVVLSLLPFKRLTSLELANVHPRMISDWTDLSKSLVRLVVKGANVEDCTSVLGLEDTWDRLRYLSLQDNNITTLDTHAMSQIRPVSHLNLSNNLLIDVPTALSTLFNLQSLQLAHNMISSVTGINTILGNILELDLSGNRIVQLAGLDRLWALERLDLRDNQIEDCAEVGRLTGLPNIADIWISGNPFTLLQPDHRVQIFKAFADVQLDIRLDGSTPSFLERRRINPDKADTAAPPAAVIAGQSNSTDTATWPAAHAGEDEKPEGTAPDGPIAMVKPKNKKNKRLIRLGQSDDHTNDSTNRPDQRMSRIAELEQTVQNETLARRSSRRPRSSMRRSRSPGQQSTKSSKSSKQNRSLSPFTDRTDDVFRRKIEAIRQEAGTEWLRVIQEMELHEQQEPRQDKTSLPN</sequence>
<proteinExistence type="predicted"/>
<dbReference type="VEuPathDB" id="FungiDB:PHYBLDRAFT_180858"/>
<dbReference type="Proteomes" id="UP000077315">
    <property type="component" value="Unassembled WGS sequence"/>
</dbReference>
<dbReference type="STRING" id="763407.A0A167NC25"/>
<dbReference type="AlphaFoldDB" id="A0A167NC25"/>
<dbReference type="InterPro" id="IPR001611">
    <property type="entry name" value="Leu-rich_rpt"/>
</dbReference>
<dbReference type="PANTHER" id="PTHR15454">
    <property type="entry name" value="NISCHARIN RELATED"/>
    <property type="match status" value="1"/>
</dbReference>
<feature type="compositionally biased region" description="Basic and acidic residues" evidence="5">
    <location>
        <begin position="526"/>
        <end position="547"/>
    </location>
</feature>
<feature type="compositionally biased region" description="Low complexity" evidence="5">
    <location>
        <begin position="574"/>
        <end position="593"/>
    </location>
</feature>
<evidence type="ECO:0000256" key="5">
    <source>
        <dbReference type="SAM" id="MobiDB-lite"/>
    </source>
</evidence>
<protein>
    <recommendedName>
        <fullName evidence="8">Leucine-rich repeat-containing protein</fullName>
    </recommendedName>
</protein>
<keyword evidence="3" id="KW-0433">Leucine-rich repeat</keyword>
<dbReference type="GO" id="GO:0005737">
    <property type="term" value="C:cytoplasm"/>
    <property type="evidence" value="ECO:0007669"/>
    <property type="project" value="UniProtKB-SubCell"/>
</dbReference>
<dbReference type="RefSeq" id="XP_018293674.1">
    <property type="nucleotide sequence ID" value="XM_018438371.1"/>
</dbReference>
<accession>A0A167NC25</accession>
<feature type="compositionally biased region" description="Low complexity" evidence="5">
    <location>
        <begin position="468"/>
        <end position="477"/>
    </location>
</feature>
<dbReference type="PROSITE" id="PS51450">
    <property type="entry name" value="LRR"/>
    <property type="match status" value="4"/>
</dbReference>
<gene>
    <name evidence="6" type="ORF">PHYBLDRAFT_180858</name>
</gene>
<organism evidence="6 7">
    <name type="scientific">Phycomyces blakesleeanus (strain ATCC 8743b / DSM 1359 / FGSC 10004 / NBRC 33097 / NRRL 1555)</name>
    <dbReference type="NCBI Taxonomy" id="763407"/>
    <lineage>
        <taxon>Eukaryota</taxon>
        <taxon>Fungi</taxon>
        <taxon>Fungi incertae sedis</taxon>
        <taxon>Mucoromycota</taxon>
        <taxon>Mucoromycotina</taxon>
        <taxon>Mucoromycetes</taxon>
        <taxon>Mucorales</taxon>
        <taxon>Phycomycetaceae</taxon>
        <taxon>Phycomyces</taxon>
    </lineage>
</organism>
<dbReference type="SMART" id="SM00365">
    <property type="entry name" value="LRR_SD22"/>
    <property type="match status" value="4"/>
</dbReference>
<feature type="compositionally biased region" description="Basic residues" evidence="5">
    <location>
        <begin position="513"/>
        <end position="522"/>
    </location>
</feature>
<comment type="subcellular location">
    <subcellularLocation>
        <location evidence="1">Cytoplasm</location>
    </subcellularLocation>
</comment>